<protein>
    <recommendedName>
        <fullName evidence="3">Lipoprotein</fullName>
    </recommendedName>
</protein>
<evidence type="ECO:0000313" key="1">
    <source>
        <dbReference type="EMBL" id="STD84802.1"/>
    </source>
</evidence>
<organism evidence="1 2">
    <name type="scientific">Enterococcus gallinarum</name>
    <dbReference type="NCBI Taxonomy" id="1353"/>
    <lineage>
        <taxon>Bacteria</taxon>
        <taxon>Bacillati</taxon>
        <taxon>Bacillota</taxon>
        <taxon>Bacilli</taxon>
        <taxon>Lactobacillales</taxon>
        <taxon>Enterococcaceae</taxon>
        <taxon>Enterococcus</taxon>
    </lineage>
</organism>
<name>A0A376H4E7_ENTGA</name>
<accession>A0A376H4E7</accession>
<dbReference type="Proteomes" id="UP000254807">
    <property type="component" value="Unassembled WGS sequence"/>
</dbReference>
<proteinExistence type="predicted"/>
<dbReference type="PROSITE" id="PS51257">
    <property type="entry name" value="PROKAR_LIPOPROTEIN"/>
    <property type="match status" value="1"/>
</dbReference>
<reference evidence="1 2" key="1">
    <citation type="submission" date="2018-06" db="EMBL/GenBank/DDBJ databases">
        <authorList>
            <consortium name="Pathogen Informatics"/>
            <person name="Doyle S."/>
        </authorList>
    </citation>
    <scope>NUCLEOTIDE SEQUENCE [LARGE SCALE GENOMIC DNA]</scope>
    <source>
        <strain evidence="1 2">NCTC12360</strain>
    </source>
</reference>
<dbReference type="RefSeq" id="WP_060813799.1">
    <property type="nucleotide sequence ID" value="NZ_JBHULA010000035.1"/>
</dbReference>
<evidence type="ECO:0000313" key="2">
    <source>
        <dbReference type="Proteomes" id="UP000254807"/>
    </source>
</evidence>
<evidence type="ECO:0008006" key="3">
    <source>
        <dbReference type="Google" id="ProtNLM"/>
    </source>
</evidence>
<dbReference type="AlphaFoldDB" id="A0A376H4E7"/>
<dbReference type="EMBL" id="UFYW01000001">
    <property type="protein sequence ID" value="STD84802.1"/>
    <property type="molecule type" value="Genomic_DNA"/>
</dbReference>
<gene>
    <name evidence="1" type="ORF">NCTC12360_03349</name>
</gene>
<sequence>MSKFLVGILSLLSVTIVGSCHTTRETSSNAEIDESRTITEFEAVPEVERMNANKYTIHQKAGERVFVFSTDLKTKDSTQSLSTPFFSTNDSQKMELSFAEKDRQFEVALSVAGSEDIQSTNSFSIEQNYSEFIPYESISDGKLGMIVLTDDSTIISELKKDPAAVAKFLDSKAEYYEQSLISE</sequence>
<keyword evidence="2" id="KW-1185">Reference proteome</keyword>